<keyword evidence="7 9" id="KW-1133">Transmembrane helix</keyword>
<evidence type="ECO:0000256" key="6">
    <source>
        <dbReference type="ARBA" id="ARBA00022801"/>
    </source>
</evidence>
<keyword evidence="13" id="KW-1185">Reference proteome</keyword>
<accession>A0A929PWA8</accession>
<evidence type="ECO:0000256" key="8">
    <source>
        <dbReference type="ARBA" id="ARBA00023136"/>
    </source>
</evidence>
<comment type="catalytic activity">
    <reaction evidence="9 10">
        <text>Release of signal peptides from bacterial membrane prolipoproteins. Hydrolyzes -Xaa-Yaa-Zaa-|-(S,diacylglyceryl)Cys-, in which Xaa is hydrophobic (preferably Leu), and Yaa (Ala or Ser) and Zaa (Gly or Ala) have small, neutral side chains.</text>
        <dbReference type="EC" id="3.4.23.36"/>
    </reaction>
</comment>
<reference evidence="12" key="1">
    <citation type="submission" date="2020-10" db="EMBL/GenBank/DDBJ databases">
        <title>Mucilaginibacter mali sp. nov., isolated from rhizosphere soil of apple orchard.</title>
        <authorList>
            <person name="Lee J.-S."/>
            <person name="Kim H.S."/>
            <person name="Kim J.-S."/>
        </authorList>
    </citation>
    <scope>NUCLEOTIDE SEQUENCE</scope>
    <source>
        <strain evidence="12">KCTC 22746</strain>
    </source>
</reference>
<dbReference type="PRINTS" id="PR00781">
    <property type="entry name" value="LIPOSIGPTASE"/>
</dbReference>
<sequence>MKSAKTITLIKIAIILLVISVNIGCDQVSKNIVRNNISESQLIGYVGGHFTLMKVENTGAFLSLGNNIPTIFKYILLIGMPILMLLGSVIFLIIKKVPRIPLIGACFVIGGGIGNIYDRILYGSVTDFMHIRFGALQTGVFNMADVSVTVGASMLFIWYFLEDRKAKKFKEAETA</sequence>
<dbReference type="AlphaFoldDB" id="A0A929PWA8"/>
<dbReference type="PANTHER" id="PTHR33695">
    <property type="entry name" value="LIPOPROTEIN SIGNAL PEPTIDASE"/>
    <property type="match status" value="1"/>
</dbReference>
<keyword evidence="5 9" id="KW-0064">Aspartyl protease</keyword>
<evidence type="ECO:0000256" key="2">
    <source>
        <dbReference type="ARBA" id="ARBA00022475"/>
    </source>
</evidence>
<protein>
    <recommendedName>
        <fullName evidence="9">Lipoprotein signal peptidase</fullName>
        <ecNumber evidence="9">3.4.23.36</ecNumber>
    </recommendedName>
    <alternativeName>
        <fullName evidence="9">Prolipoprotein signal peptidase</fullName>
    </alternativeName>
    <alternativeName>
        <fullName evidence="9">Signal peptidase II</fullName>
        <shortName evidence="9">SPase II</shortName>
    </alternativeName>
</protein>
<comment type="caution">
    <text evidence="12">The sequence shown here is derived from an EMBL/GenBank/DDBJ whole genome shotgun (WGS) entry which is preliminary data.</text>
</comment>
<dbReference type="NCBIfam" id="TIGR00077">
    <property type="entry name" value="lspA"/>
    <property type="match status" value="1"/>
</dbReference>
<dbReference type="RefSeq" id="WP_194111144.1">
    <property type="nucleotide sequence ID" value="NZ_JADFFL010000003.1"/>
</dbReference>
<evidence type="ECO:0000256" key="7">
    <source>
        <dbReference type="ARBA" id="ARBA00022989"/>
    </source>
</evidence>
<evidence type="ECO:0000313" key="13">
    <source>
        <dbReference type="Proteomes" id="UP000622475"/>
    </source>
</evidence>
<keyword evidence="2 9" id="KW-1003">Cell membrane</keyword>
<dbReference type="GO" id="GO:0006508">
    <property type="term" value="P:proteolysis"/>
    <property type="evidence" value="ECO:0007669"/>
    <property type="project" value="UniProtKB-KW"/>
</dbReference>
<dbReference type="HAMAP" id="MF_00161">
    <property type="entry name" value="LspA"/>
    <property type="match status" value="1"/>
</dbReference>
<comment type="similarity">
    <text evidence="1 9 11">Belongs to the peptidase A8 family.</text>
</comment>
<feature type="transmembrane region" description="Helical" evidence="9">
    <location>
        <begin position="71"/>
        <end position="93"/>
    </location>
</feature>
<feature type="active site" evidence="9">
    <location>
        <position position="145"/>
    </location>
</feature>
<feature type="transmembrane region" description="Helical" evidence="9">
    <location>
        <begin position="140"/>
        <end position="161"/>
    </location>
</feature>
<dbReference type="PROSITE" id="PS00855">
    <property type="entry name" value="SPASE_II"/>
    <property type="match status" value="1"/>
</dbReference>
<dbReference type="Proteomes" id="UP000622475">
    <property type="component" value="Unassembled WGS sequence"/>
</dbReference>
<feature type="transmembrane region" description="Helical" evidence="9">
    <location>
        <begin position="7"/>
        <end position="24"/>
    </location>
</feature>
<dbReference type="InterPro" id="IPR001872">
    <property type="entry name" value="Peptidase_A8"/>
</dbReference>
<keyword evidence="6 9" id="KW-0378">Hydrolase</keyword>
<comment type="function">
    <text evidence="9 10">This protein specifically catalyzes the removal of signal peptides from prolipoproteins.</text>
</comment>
<dbReference type="GO" id="GO:0005886">
    <property type="term" value="C:plasma membrane"/>
    <property type="evidence" value="ECO:0007669"/>
    <property type="project" value="UniProtKB-SubCell"/>
</dbReference>
<dbReference type="EMBL" id="JADFFL010000003">
    <property type="protein sequence ID" value="MBE9661939.1"/>
    <property type="molecule type" value="Genomic_DNA"/>
</dbReference>
<evidence type="ECO:0000256" key="5">
    <source>
        <dbReference type="ARBA" id="ARBA00022750"/>
    </source>
</evidence>
<evidence type="ECO:0000256" key="9">
    <source>
        <dbReference type="HAMAP-Rule" id="MF_00161"/>
    </source>
</evidence>
<name>A0A929PWA8_9SPHI</name>
<evidence type="ECO:0000256" key="3">
    <source>
        <dbReference type="ARBA" id="ARBA00022670"/>
    </source>
</evidence>
<evidence type="ECO:0000313" key="12">
    <source>
        <dbReference type="EMBL" id="MBE9661939.1"/>
    </source>
</evidence>
<evidence type="ECO:0000256" key="4">
    <source>
        <dbReference type="ARBA" id="ARBA00022692"/>
    </source>
</evidence>
<evidence type="ECO:0000256" key="11">
    <source>
        <dbReference type="RuleBase" id="RU004181"/>
    </source>
</evidence>
<keyword evidence="4 9" id="KW-0812">Transmembrane</keyword>
<comment type="pathway">
    <text evidence="9">Protein modification; lipoprotein biosynthesis (signal peptide cleavage).</text>
</comment>
<organism evidence="12 13">
    <name type="scientific">Mucilaginibacter myungsuensis</name>
    <dbReference type="NCBI Taxonomy" id="649104"/>
    <lineage>
        <taxon>Bacteria</taxon>
        <taxon>Pseudomonadati</taxon>
        <taxon>Bacteroidota</taxon>
        <taxon>Sphingobacteriia</taxon>
        <taxon>Sphingobacteriales</taxon>
        <taxon>Sphingobacteriaceae</taxon>
        <taxon>Mucilaginibacter</taxon>
    </lineage>
</organism>
<dbReference type="PANTHER" id="PTHR33695:SF1">
    <property type="entry name" value="LIPOPROTEIN SIGNAL PEPTIDASE"/>
    <property type="match status" value="1"/>
</dbReference>
<comment type="subcellular location">
    <subcellularLocation>
        <location evidence="9">Cell membrane</location>
        <topology evidence="9">Multi-pass membrane protein</topology>
    </subcellularLocation>
</comment>
<feature type="active site" evidence="9">
    <location>
        <position position="127"/>
    </location>
</feature>
<evidence type="ECO:0000256" key="1">
    <source>
        <dbReference type="ARBA" id="ARBA00006139"/>
    </source>
</evidence>
<keyword evidence="3 9" id="KW-0645">Protease</keyword>
<evidence type="ECO:0000256" key="10">
    <source>
        <dbReference type="RuleBase" id="RU000594"/>
    </source>
</evidence>
<gene>
    <name evidence="9 12" type="primary">lspA</name>
    <name evidence="12" type="ORF">IRJ16_08575</name>
</gene>
<dbReference type="EC" id="3.4.23.36" evidence="9"/>
<dbReference type="GO" id="GO:0004190">
    <property type="term" value="F:aspartic-type endopeptidase activity"/>
    <property type="evidence" value="ECO:0007669"/>
    <property type="project" value="UniProtKB-UniRule"/>
</dbReference>
<keyword evidence="8 9" id="KW-0472">Membrane</keyword>
<dbReference type="Pfam" id="PF01252">
    <property type="entry name" value="Peptidase_A8"/>
    <property type="match status" value="1"/>
</dbReference>
<proteinExistence type="inferred from homology"/>
<feature type="transmembrane region" description="Helical" evidence="9">
    <location>
        <begin position="100"/>
        <end position="120"/>
    </location>
</feature>